<dbReference type="EMBL" id="QGMJ01000068">
    <property type="protein sequence ID" value="TVY43313.1"/>
    <property type="molecule type" value="Genomic_DNA"/>
</dbReference>
<evidence type="ECO:0000256" key="1">
    <source>
        <dbReference type="SAM" id="MobiDB-lite"/>
    </source>
</evidence>
<evidence type="ECO:0000313" key="3">
    <source>
        <dbReference type="Proteomes" id="UP000462212"/>
    </source>
</evidence>
<dbReference type="PANTHER" id="PTHR37325:SF1">
    <property type="entry name" value="OXIDOREDUCTASE 21 KDA SUBUNIT, PUTATIVE (AFU_ORTHOLOGUE AFUA_4G05910)-RELATED"/>
    <property type="match status" value="1"/>
</dbReference>
<gene>
    <name evidence="2" type="primary">20H10.080</name>
    <name evidence="2" type="ORF">LSUB1_G001417</name>
</gene>
<feature type="compositionally biased region" description="Low complexity" evidence="1">
    <location>
        <begin position="1"/>
        <end position="20"/>
    </location>
</feature>
<organism evidence="2 3">
    <name type="scientific">Lachnellula subtilissima</name>
    <dbReference type="NCBI Taxonomy" id="602034"/>
    <lineage>
        <taxon>Eukaryota</taxon>
        <taxon>Fungi</taxon>
        <taxon>Dikarya</taxon>
        <taxon>Ascomycota</taxon>
        <taxon>Pezizomycotina</taxon>
        <taxon>Leotiomycetes</taxon>
        <taxon>Helotiales</taxon>
        <taxon>Lachnaceae</taxon>
        <taxon>Lachnellula</taxon>
    </lineage>
</organism>
<dbReference type="CDD" id="cd22849">
    <property type="entry name" value="NuzM"/>
    <property type="match status" value="1"/>
</dbReference>
<dbReference type="Proteomes" id="UP000462212">
    <property type="component" value="Unassembled WGS sequence"/>
</dbReference>
<reference evidence="2 3" key="1">
    <citation type="submission" date="2018-05" db="EMBL/GenBank/DDBJ databases">
        <title>Genome sequencing and assembly of the regulated plant pathogen Lachnellula willkommii and related sister species for the development of diagnostic species identification markers.</title>
        <authorList>
            <person name="Giroux E."/>
            <person name="Bilodeau G."/>
        </authorList>
    </citation>
    <scope>NUCLEOTIDE SEQUENCE [LARGE SCALE GENOMIC DNA]</scope>
    <source>
        <strain evidence="2 3">CBS 197.66</strain>
    </source>
</reference>
<keyword evidence="3" id="KW-1185">Reference proteome</keyword>
<comment type="caution">
    <text evidence="2">The sequence shown here is derived from an EMBL/GenBank/DDBJ whole genome shotgun (WGS) entry which is preliminary data.</text>
</comment>
<keyword evidence="2" id="KW-0830">Ubiquinone</keyword>
<name>A0A8H8UFP4_9HELO</name>
<accession>A0A8H8UFP4</accession>
<evidence type="ECO:0000313" key="2">
    <source>
        <dbReference type="EMBL" id="TVY43313.1"/>
    </source>
</evidence>
<feature type="region of interest" description="Disordered" evidence="1">
    <location>
        <begin position="1"/>
        <end position="35"/>
    </location>
</feature>
<dbReference type="AlphaFoldDB" id="A0A8H8UFP4"/>
<dbReference type="PANTHER" id="PTHR37325">
    <property type="entry name" value="OXIDOREDUCTASE 21 KDA SUBUNIT, PUTATIVE (AFU_ORTHOLOGUE AFUA_4G05910)-RELATED"/>
    <property type="match status" value="1"/>
</dbReference>
<protein>
    <submittedName>
        <fullName evidence="2">NADH-ubiquinone oxidoreductase 21.3 kDa subunit</fullName>
    </submittedName>
</protein>
<proteinExistence type="predicted"/>
<dbReference type="OrthoDB" id="2093493at2759"/>
<sequence>MSTRSPKSNSKSVLYSSSLNDNPSQTTPLPFKLPTINESIAHSKQQPWPPKTQQKALHAVERVVPVHKKYTIQSTGIWERIRRLLAVDPTRSNGVPLNPQFRNPPPGSNAPLSFIDPVTIPAGDIAENPYWKRDSRRSYPQLSFVNQADAVALLSVGSEAAPKKELVGEEGGKALVQAKGEGEKGLAAHFEAVGKEGVLEALGKGGLPPLPSGAHLREGADKYNLTEENAYPGQYPCRTFQ</sequence>
<dbReference type="InterPro" id="IPR016813">
    <property type="entry name" value="NADH_Ub_cplx-1_21kDa"/>
</dbReference>